<evidence type="ECO:0000259" key="1">
    <source>
        <dbReference type="Pfam" id="PF00112"/>
    </source>
</evidence>
<dbReference type="EMBL" id="CP001619">
    <property type="protein sequence ID" value="ACT95391.1"/>
    <property type="molecule type" value="Genomic_DNA"/>
</dbReference>
<dbReference type="HOGENOM" id="CLU_455437_0_0_10"/>
<sequence length="599" mass="67019">MDFKAKISLYLTFLLGLLLIVSCKKDTKEEQVTPVQPIESTAQRSGLLLAEPGAYQRIPLIDEPLVNARTSEKTTLPDEYIIPGLVPVGNQGDMESCVGWATAYAARTLLYQRGKPVNYLSNDGQLLTELVFSPEFVWTSINQGQNKGVLMADAMNLIQQVGVARYRDFPTRNQPAPKPTGAQNQSASTFKVKNWGRIAHNAATFRKFLYYDNPIIIAIKPDENFKKPAQMLPDGSLVWDNYGTPGAGHACTIVGYSKERNAFLVQNSWGKRWGDRLTEEDAKKPMAGFIWLDYNLLEKVVTEAYVMIANDPGYEKPVVNTWAAGSESENEITLNGSVEKFEDKALSEYGFLVSTDSTGLELGGKAESIQFHTILAPPYSFAKTYTSKGAGKRFYRAYAKSYSEVYYGKIVAFTVQPEIEDSGRLSGNIVVSTNFENRYTKADNGYTEYNSIREYKFEITFSEKHPRYRYRALYLFTANGSYFAVRGISEGPEKDAVAYLDLSYRSWEFPFANGQIGQGSALPDVPLYRIADLEESPKNWTIGSKLINDLISGFMVVMSDDPDFEKNVIATDQIAFPMNLNSDSFKPTEIPPQPLHVAF</sequence>
<dbReference type="PROSITE" id="PS51257">
    <property type="entry name" value="PROKAR_LIPOPROTEIN"/>
    <property type="match status" value="1"/>
</dbReference>
<evidence type="ECO:0000313" key="2">
    <source>
        <dbReference type="EMBL" id="ACT95391.1"/>
    </source>
</evidence>
<dbReference type="InterPro" id="IPR000668">
    <property type="entry name" value="Peptidase_C1A_C"/>
</dbReference>
<proteinExistence type="predicted"/>
<dbReference type="GO" id="GO:0006508">
    <property type="term" value="P:proteolysis"/>
    <property type="evidence" value="ECO:0007669"/>
    <property type="project" value="InterPro"/>
</dbReference>
<dbReference type="Pfam" id="PF00112">
    <property type="entry name" value="Peptidase_C1"/>
    <property type="match status" value="1"/>
</dbReference>
<dbReference type="InterPro" id="IPR038765">
    <property type="entry name" value="Papain-like_cys_pep_sf"/>
</dbReference>
<dbReference type="RefSeq" id="WP_015813634.1">
    <property type="nucleotide sequence ID" value="NC_013037.1"/>
</dbReference>
<dbReference type="GO" id="GO:0008234">
    <property type="term" value="F:cysteine-type peptidase activity"/>
    <property type="evidence" value="ECO:0007669"/>
    <property type="project" value="InterPro"/>
</dbReference>
<evidence type="ECO:0000313" key="3">
    <source>
        <dbReference type="Proteomes" id="UP000002011"/>
    </source>
</evidence>
<dbReference type="STRING" id="471854.Dfer_4188"/>
<protein>
    <submittedName>
        <fullName evidence="2">Peptidase C1A papain</fullName>
    </submittedName>
</protein>
<accession>C6W064</accession>
<dbReference type="CDD" id="cd02619">
    <property type="entry name" value="Peptidase_C1"/>
    <property type="match status" value="1"/>
</dbReference>
<dbReference type="SUPFAM" id="SSF54001">
    <property type="entry name" value="Cysteine proteinases"/>
    <property type="match status" value="1"/>
</dbReference>
<organism evidence="2 3">
    <name type="scientific">Dyadobacter fermentans (strain ATCC 700827 / DSM 18053 / CIP 107007 / KCTC 52180 / NS114)</name>
    <dbReference type="NCBI Taxonomy" id="471854"/>
    <lineage>
        <taxon>Bacteria</taxon>
        <taxon>Pseudomonadati</taxon>
        <taxon>Bacteroidota</taxon>
        <taxon>Cytophagia</taxon>
        <taxon>Cytophagales</taxon>
        <taxon>Spirosomataceae</taxon>
        <taxon>Dyadobacter</taxon>
    </lineage>
</organism>
<gene>
    <name evidence="2" type="ordered locus">Dfer_4188</name>
</gene>
<name>C6W064_DYAFD</name>
<reference evidence="2 3" key="1">
    <citation type="journal article" date="2009" name="Stand. Genomic Sci.">
        <title>Complete genome sequence of Dyadobacter fermentans type strain (NS114).</title>
        <authorList>
            <person name="Lang E."/>
            <person name="Lapidus A."/>
            <person name="Chertkov O."/>
            <person name="Brettin T."/>
            <person name="Detter J.C."/>
            <person name="Han C."/>
            <person name="Copeland A."/>
            <person name="Glavina Del Rio T."/>
            <person name="Nolan M."/>
            <person name="Chen F."/>
            <person name="Lucas S."/>
            <person name="Tice H."/>
            <person name="Cheng J.F."/>
            <person name="Land M."/>
            <person name="Hauser L."/>
            <person name="Chang Y.J."/>
            <person name="Jeffries C.D."/>
            <person name="Kopitz M."/>
            <person name="Bruce D."/>
            <person name="Goodwin L."/>
            <person name="Pitluck S."/>
            <person name="Ovchinnikova G."/>
            <person name="Pati A."/>
            <person name="Ivanova N."/>
            <person name="Mavrommatis K."/>
            <person name="Chen A."/>
            <person name="Palaniappan K."/>
            <person name="Chain P."/>
            <person name="Bristow J."/>
            <person name="Eisen J.A."/>
            <person name="Markowitz V."/>
            <person name="Hugenholtz P."/>
            <person name="Goker M."/>
            <person name="Rohde M."/>
            <person name="Kyrpides N.C."/>
            <person name="Klenk H.P."/>
        </authorList>
    </citation>
    <scope>NUCLEOTIDE SEQUENCE [LARGE SCALE GENOMIC DNA]</scope>
    <source>
        <strain evidence="3">ATCC 700827 / DSM 18053 / CIP 107007 / KCTC 52180 / NS114</strain>
    </source>
</reference>
<dbReference type="Gene3D" id="3.90.70.10">
    <property type="entry name" value="Cysteine proteinases"/>
    <property type="match status" value="1"/>
</dbReference>
<dbReference type="eggNOG" id="COG4870">
    <property type="taxonomic scope" value="Bacteria"/>
</dbReference>
<dbReference type="Proteomes" id="UP000002011">
    <property type="component" value="Chromosome"/>
</dbReference>
<feature type="domain" description="Peptidase C1A papain C-terminal" evidence="1">
    <location>
        <begin position="88"/>
        <end position="275"/>
    </location>
</feature>
<dbReference type="OrthoDB" id="3648721at2"/>
<dbReference type="AlphaFoldDB" id="C6W064"/>
<keyword evidence="3" id="KW-1185">Reference proteome</keyword>
<dbReference type="KEGG" id="dfe:Dfer_4188"/>